<evidence type="ECO:0000256" key="1">
    <source>
        <dbReference type="SAM" id="Phobius"/>
    </source>
</evidence>
<comment type="caution">
    <text evidence="2">The sequence shown here is derived from an EMBL/GenBank/DDBJ whole genome shotgun (WGS) entry which is preliminary data.</text>
</comment>
<protein>
    <submittedName>
        <fullName evidence="2">Zinc ribbon domain-containing protein</fullName>
    </submittedName>
</protein>
<name>A0A8T5US88_9EURY</name>
<dbReference type="RefSeq" id="WP_223792185.1">
    <property type="nucleotide sequence ID" value="NZ_JAIOUQ010000014.1"/>
</dbReference>
<dbReference type="AlphaFoldDB" id="A0A8T5US88"/>
<sequence length="86" mass="9484">MYCKECGAEIENGKFCSECGTSINSTKKKEGSEKKTTKKLKVWESVALLILLPLALYWILGILFAVAGLIIAVIYILYNDHQSKGG</sequence>
<keyword evidence="3" id="KW-1185">Reference proteome</keyword>
<organism evidence="2 3">
    <name type="scientific">Methanobacterium spitsbergense</name>
    <dbReference type="NCBI Taxonomy" id="2874285"/>
    <lineage>
        <taxon>Archaea</taxon>
        <taxon>Methanobacteriati</taxon>
        <taxon>Methanobacteriota</taxon>
        <taxon>Methanomada group</taxon>
        <taxon>Methanobacteria</taxon>
        <taxon>Methanobacteriales</taxon>
        <taxon>Methanobacteriaceae</taxon>
        <taxon>Methanobacterium</taxon>
    </lineage>
</organism>
<gene>
    <name evidence="2" type="ORF">K8N75_11370</name>
</gene>
<proteinExistence type="predicted"/>
<keyword evidence="1" id="KW-1133">Transmembrane helix</keyword>
<accession>A0A8T5US88</accession>
<feature type="transmembrane region" description="Helical" evidence="1">
    <location>
        <begin position="55"/>
        <end position="78"/>
    </location>
</feature>
<reference evidence="3" key="1">
    <citation type="journal article" date="2022" name="Microbiol. Resour. Announc.">
        <title>Draft Genome Sequence of a Methanogenic Archaeon from West Spitsbergen Permafrost.</title>
        <authorList>
            <person name="Trubitsyn V."/>
            <person name="Rivkina E."/>
            <person name="Shcherbakova V."/>
        </authorList>
    </citation>
    <scope>NUCLEOTIDE SEQUENCE [LARGE SCALE GENOMIC DNA]</scope>
    <source>
        <strain evidence="3">VT</strain>
    </source>
</reference>
<keyword evidence="1" id="KW-0472">Membrane</keyword>
<evidence type="ECO:0000313" key="2">
    <source>
        <dbReference type="EMBL" id="MBZ2166638.1"/>
    </source>
</evidence>
<dbReference type="Proteomes" id="UP000825933">
    <property type="component" value="Unassembled WGS sequence"/>
</dbReference>
<keyword evidence="1" id="KW-0812">Transmembrane</keyword>
<evidence type="ECO:0000313" key="3">
    <source>
        <dbReference type="Proteomes" id="UP000825933"/>
    </source>
</evidence>
<dbReference type="EMBL" id="JAIOUQ010000014">
    <property type="protein sequence ID" value="MBZ2166638.1"/>
    <property type="molecule type" value="Genomic_DNA"/>
</dbReference>